<dbReference type="InterPro" id="IPR002018">
    <property type="entry name" value="CarbesteraseB"/>
</dbReference>
<dbReference type="STRING" id="51028.A0A0N4V8I6"/>
<dbReference type="AlphaFoldDB" id="A0A0N4V8I6"/>
<gene>
    <name evidence="2" type="ORF">EVEC_LOCUS6239</name>
</gene>
<proteinExistence type="predicted"/>
<dbReference type="InterPro" id="IPR029058">
    <property type="entry name" value="AB_hydrolase_fold"/>
</dbReference>
<evidence type="ECO:0000313" key="2">
    <source>
        <dbReference type="EMBL" id="VDD91488.1"/>
    </source>
</evidence>
<accession>A0A0N4V8I6</accession>
<dbReference type="Proteomes" id="UP000274131">
    <property type="component" value="Unassembled WGS sequence"/>
</dbReference>
<dbReference type="Gene3D" id="3.40.50.1820">
    <property type="entry name" value="alpha/beta hydrolase"/>
    <property type="match status" value="1"/>
</dbReference>
<organism evidence="4">
    <name type="scientific">Enterobius vermicularis</name>
    <name type="common">Human pinworm</name>
    <dbReference type="NCBI Taxonomy" id="51028"/>
    <lineage>
        <taxon>Eukaryota</taxon>
        <taxon>Metazoa</taxon>
        <taxon>Ecdysozoa</taxon>
        <taxon>Nematoda</taxon>
        <taxon>Chromadorea</taxon>
        <taxon>Rhabditida</taxon>
        <taxon>Spirurina</taxon>
        <taxon>Oxyuridomorpha</taxon>
        <taxon>Oxyuroidea</taxon>
        <taxon>Oxyuridae</taxon>
        <taxon>Enterobius</taxon>
    </lineage>
</organism>
<feature type="domain" description="Carboxylesterase type B" evidence="1">
    <location>
        <begin position="12"/>
        <end position="53"/>
    </location>
</feature>
<dbReference type="WBParaSite" id="EVEC_0000669101-mRNA-1">
    <property type="protein sequence ID" value="EVEC_0000669101-mRNA-1"/>
    <property type="gene ID" value="EVEC_0000669101"/>
</dbReference>
<evidence type="ECO:0000259" key="1">
    <source>
        <dbReference type="Pfam" id="PF00135"/>
    </source>
</evidence>
<reference evidence="4" key="1">
    <citation type="submission" date="2017-02" db="UniProtKB">
        <authorList>
            <consortium name="WormBaseParasite"/>
        </authorList>
    </citation>
    <scope>IDENTIFICATION</scope>
</reference>
<dbReference type="Pfam" id="PF00135">
    <property type="entry name" value="COesterase"/>
    <property type="match status" value="1"/>
</dbReference>
<evidence type="ECO:0000313" key="4">
    <source>
        <dbReference type="WBParaSite" id="EVEC_0000669101-mRNA-1"/>
    </source>
</evidence>
<dbReference type="EMBL" id="UXUI01008432">
    <property type="protein sequence ID" value="VDD91488.1"/>
    <property type="molecule type" value="Genomic_DNA"/>
</dbReference>
<protein>
    <submittedName>
        <fullName evidence="4">COesterase domain-containing protein</fullName>
    </submittedName>
</protein>
<reference evidence="2 3" key="2">
    <citation type="submission" date="2018-10" db="EMBL/GenBank/DDBJ databases">
        <authorList>
            <consortium name="Pathogen Informatics"/>
        </authorList>
    </citation>
    <scope>NUCLEOTIDE SEQUENCE [LARGE SCALE GENOMIC DNA]</scope>
</reference>
<sequence>MINGEFPRKEKSRSVWIEQGLVRGNIFRIGDRHVQIFRGIPYAEPPVGKLRFAVCFIIVDDNIVAAAATATVVVADDGGGGEVGGYV</sequence>
<evidence type="ECO:0000313" key="3">
    <source>
        <dbReference type="Proteomes" id="UP000274131"/>
    </source>
</evidence>
<keyword evidence="3" id="KW-1185">Reference proteome</keyword>
<dbReference type="OrthoDB" id="19653at2759"/>
<dbReference type="SUPFAM" id="SSF53474">
    <property type="entry name" value="alpha/beta-Hydrolases"/>
    <property type="match status" value="1"/>
</dbReference>
<name>A0A0N4V8I6_ENTVE</name>